<organism evidence="2 3">
    <name type="scientific">Blastococcus jejuensis</name>
    <dbReference type="NCBI Taxonomy" id="351224"/>
    <lineage>
        <taxon>Bacteria</taxon>
        <taxon>Bacillati</taxon>
        <taxon>Actinomycetota</taxon>
        <taxon>Actinomycetes</taxon>
        <taxon>Geodermatophilales</taxon>
        <taxon>Geodermatophilaceae</taxon>
        <taxon>Blastococcus</taxon>
    </lineage>
</organism>
<dbReference type="Gene3D" id="3.30.750.24">
    <property type="entry name" value="STAS domain"/>
    <property type="match status" value="1"/>
</dbReference>
<evidence type="ECO:0000313" key="2">
    <source>
        <dbReference type="EMBL" id="GAA3160632.1"/>
    </source>
</evidence>
<keyword evidence="3" id="KW-1185">Reference proteome</keyword>
<sequence>MPDATNHPEPTVEQSVEAETARLTVRGELTEAARRPLVRVLTDLLLAHGPLQRVELHVAGVTFMNSAGMAVLVQVQRMAAPRGIEVVLVAPPAAVIRPLQLSGLWHRFPMVDVPEGLQPGDAGS</sequence>
<dbReference type="InterPro" id="IPR002645">
    <property type="entry name" value="STAS_dom"/>
</dbReference>
<dbReference type="InterPro" id="IPR036513">
    <property type="entry name" value="STAS_dom_sf"/>
</dbReference>
<feature type="domain" description="STAS" evidence="1">
    <location>
        <begin position="23"/>
        <end position="104"/>
    </location>
</feature>
<accession>A0ABP6P285</accession>
<dbReference type="PANTHER" id="PTHR35849">
    <property type="entry name" value="BLR2341 PROTEIN"/>
    <property type="match status" value="1"/>
</dbReference>
<evidence type="ECO:0000313" key="3">
    <source>
        <dbReference type="Proteomes" id="UP001499924"/>
    </source>
</evidence>
<dbReference type="InterPro" id="IPR058548">
    <property type="entry name" value="MlaB-like_STAS"/>
</dbReference>
<comment type="caution">
    <text evidence="2">The sequence shown here is derived from an EMBL/GenBank/DDBJ whole genome shotgun (WGS) entry which is preliminary data.</text>
</comment>
<dbReference type="InterPro" id="IPR052746">
    <property type="entry name" value="MlaB_ABC_Transporter"/>
</dbReference>
<reference evidence="3" key="1">
    <citation type="journal article" date="2019" name="Int. J. Syst. Evol. Microbiol.">
        <title>The Global Catalogue of Microorganisms (GCM) 10K type strain sequencing project: providing services to taxonomists for standard genome sequencing and annotation.</title>
        <authorList>
            <consortium name="The Broad Institute Genomics Platform"/>
            <consortium name="The Broad Institute Genome Sequencing Center for Infectious Disease"/>
            <person name="Wu L."/>
            <person name="Ma J."/>
        </authorList>
    </citation>
    <scope>NUCLEOTIDE SEQUENCE [LARGE SCALE GENOMIC DNA]</scope>
    <source>
        <strain evidence="3">JCM 15614</strain>
    </source>
</reference>
<proteinExistence type="predicted"/>
<protein>
    <recommendedName>
        <fullName evidence="1">STAS domain-containing protein</fullName>
    </recommendedName>
</protein>
<gene>
    <name evidence="2" type="ORF">GCM10010531_10220</name>
</gene>
<dbReference type="Proteomes" id="UP001499924">
    <property type="component" value="Unassembled WGS sequence"/>
</dbReference>
<dbReference type="SUPFAM" id="SSF52091">
    <property type="entry name" value="SpoIIaa-like"/>
    <property type="match status" value="1"/>
</dbReference>
<evidence type="ECO:0000259" key="1">
    <source>
        <dbReference type="PROSITE" id="PS50801"/>
    </source>
</evidence>
<dbReference type="PANTHER" id="PTHR35849:SF2">
    <property type="entry name" value="BLR2341 PROTEIN"/>
    <property type="match status" value="1"/>
</dbReference>
<dbReference type="PROSITE" id="PS50801">
    <property type="entry name" value="STAS"/>
    <property type="match status" value="1"/>
</dbReference>
<dbReference type="RefSeq" id="WP_344687537.1">
    <property type="nucleotide sequence ID" value="NZ_BAAAVV010000002.1"/>
</dbReference>
<dbReference type="CDD" id="cd07043">
    <property type="entry name" value="STAS_anti-anti-sigma_factors"/>
    <property type="match status" value="1"/>
</dbReference>
<name>A0ABP6P285_9ACTN</name>
<dbReference type="Pfam" id="PF13466">
    <property type="entry name" value="STAS_2"/>
    <property type="match status" value="1"/>
</dbReference>
<dbReference type="EMBL" id="BAAAVV010000002">
    <property type="protein sequence ID" value="GAA3160632.1"/>
    <property type="molecule type" value="Genomic_DNA"/>
</dbReference>